<proteinExistence type="predicted"/>
<dbReference type="InterPro" id="IPR000182">
    <property type="entry name" value="GNAT_dom"/>
</dbReference>
<dbReference type="InterPro" id="IPR016181">
    <property type="entry name" value="Acyl_CoA_acyltransferase"/>
</dbReference>
<dbReference type="PROSITE" id="PS51186">
    <property type="entry name" value="GNAT"/>
    <property type="match status" value="1"/>
</dbReference>
<name>A0A7X4YPM6_9BACL</name>
<comment type="caution">
    <text evidence="2">The sequence shown here is derived from an EMBL/GenBank/DDBJ whole genome shotgun (WGS) entry which is preliminary data.</text>
</comment>
<dbReference type="EMBL" id="JAAAMU010000006">
    <property type="protein sequence ID" value="NBC70150.1"/>
    <property type="molecule type" value="Genomic_DNA"/>
</dbReference>
<sequence>MGLVLAVEEAARQAGIKQLQLITTNDNLDALRFYQRLGYRIVAVYPGAVNEARMLKPVIPQEDYYGIPIHDEIELAKFFG</sequence>
<reference evidence="2 3" key="1">
    <citation type="submission" date="2020-01" db="EMBL/GenBank/DDBJ databases">
        <title>Paenibacillus soybeanensis sp. nov. isolated from the nodules of soybean (Glycine max(L.) Merr).</title>
        <authorList>
            <person name="Wang H."/>
        </authorList>
    </citation>
    <scope>NUCLEOTIDE SEQUENCE [LARGE SCALE GENOMIC DNA]</scope>
    <source>
        <strain evidence="2 3">DSM 23054</strain>
    </source>
</reference>
<accession>A0A7X4YPM6</accession>
<keyword evidence="3" id="KW-1185">Reference proteome</keyword>
<dbReference type="Pfam" id="PF00583">
    <property type="entry name" value="Acetyltransf_1"/>
    <property type="match status" value="1"/>
</dbReference>
<evidence type="ECO:0000313" key="2">
    <source>
        <dbReference type="EMBL" id="NBC70150.1"/>
    </source>
</evidence>
<gene>
    <name evidence="2" type="ORF">GT003_14220</name>
</gene>
<evidence type="ECO:0000259" key="1">
    <source>
        <dbReference type="PROSITE" id="PS51186"/>
    </source>
</evidence>
<protein>
    <submittedName>
        <fullName evidence="2">GNAT family N-acetyltransferase</fullName>
    </submittedName>
</protein>
<dbReference type="Proteomes" id="UP000558113">
    <property type="component" value="Unassembled WGS sequence"/>
</dbReference>
<dbReference type="RefSeq" id="WP_161698783.1">
    <property type="nucleotide sequence ID" value="NZ_JAAAMU010000006.1"/>
</dbReference>
<dbReference type="GO" id="GO:0016747">
    <property type="term" value="F:acyltransferase activity, transferring groups other than amino-acyl groups"/>
    <property type="evidence" value="ECO:0007669"/>
    <property type="project" value="InterPro"/>
</dbReference>
<dbReference type="OrthoDB" id="7365228at2"/>
<organism evidence="2 3">
    <name type="scientific">Paenibacillus sacheonensis</name>
    <dbReference type="NCBI Taxonomy" id="742054"/>
    <lineage>
        <taxon>Bacteria</taxon>
        <taxon>Bacillati</taxon>
        <taxon>Bacillota</taxon>
        <taxon>Bacilli</taxon>
        <taxon>Bacillales</taxon>
        <taxon>Paenibacillaceae</taxon>
        <taxon>Paenibacillus</taxon>
    </lineage>
</organism>
<evidence type="ECO:0000313" key="3">
    <source>
        <dbReference type="Proteomes" id="UP000558113"/>
    </source>
</evidence>
<dbReference type="SUPFAM" id="SSF55729">
    <property type="entry name" value="Acyl-CoA N-acyltransferases (Nat)"/>
    <property type="match status" value="1"/>
</dbReference>
<dbReference type="Gene3D" id="3.40.630.30">
    <property type="match status" value="1"/>
</dbReference>
<feature type="domain" description="N-acetyltransferase" evidence="1">
    <location>
        <begin position="1"/>
        <end position="59"/>
    </location>
</feature>
<dbReference type="AlphaFoldDB" id="A0A7X4YPM6"/>
<keyword evidence="2" id="KW-0808">Transferase</keyword>